<reference evidence="2 3" key="1">
    <citation type="submission" date="2018-02" db="EMBL/GenBank/DDBJ databases">
        <title>Genomic Encyclopedia of Archaeal and Bacterial Type Strains, Phase II (KMG-II): from individual species to whole genera.</title>
        <authorList>
            <person name="Goeker M."/>
        </authorList>
    </citation>
    <scope>NUCLEOTIDE SEQUENCE [LARGE SCALE GENOMIC DNA]</scope>
    <source>
        <strain evidence="2 3">DSM 22857</strain>
    </source>
</reference>
<dbReference type="InterPro" id="IPR024344">
    <property type="entry name" value="MDMPI_metal-binding"/>
</dbReference>
<feature type="domain" description="Mycothiol-dependent maleylpyruvate isomerase metal-binding" evidence="1">
    <location>
        <begin position="6"/>
        <end position="113"/>
    </location>
</feature>
<dbReference type="InterPro" id="IPR034660">
    <property type="entry name" value="DinB/YfiT-like"/>
</dbReference>
<dbReference type="Pfam" id="PF11716">
    <property type="entry name" value="MDMPI_N"/>
    <property type="match status" value="1"/>
</dbReference>
<dbReference type="OrthoDB" id="5185819at2"/>
<accession>A0A2S6IBZ0</accession>
<dbReference type="Gene3D" id="1.20.120.450">
    <property type="entry name" value="dinb family like domain"/>
    <property type="match status" value="1"/>
</dbReference>
<evidence type="ECO:0000259" key="1">
    <source>
        <dbReference type="Pfam" id="PF11716"/>
    </source>
</evidence>
<dbReference type="NCBIfam" id="TIGR03083">
    <property type="entry name" value="maleylpyruvate isomerase family mycothiol-dependent enzyme"/>
    <property type="match status" value="1"/>
</dbReference>
<dbReference type="NCBIfam" id="TIGR03086">
    <property type="entry name" value="TIGR03086 family metal-binding protein"/>
    <property type="match status" value="1"/>
</dbReference>
<name>A0A2S6IBZ0_9ACTN</name>
<proteinExistence type="predicted"/>
<protein>
    <submittedName>
        <fullName evidence="2">Uncharacterized protein (TIGR03086 family)</fullName>
    </submittedName>
</protein>
<dbReference type="InterPro" id="IPR017517">
    <property type="entry name" value="Maleyloyr_isom"/>
</dbReference>
<dbReference type="AlphaFoldDB" id="A0A2S6IBZ0"/>
<comment type="caution">
    <text evidence="2">The sequence shown here is derived from an EMBL/GenBank/DDBJ whole genome shotgun (WGS) entry which is preliminary data.</text>
</comment>
<evidence type="ECO:0000313" key="2">
    <source>
        <dbReference type="EMBL" id="PPK90163.1"/>
    </source>
</evidence>
<dbReference type="Proteomes" id="UP000239485">
    <property type="component" value="Unassembled WGS sequence"/>
</dbReference>
<dbReference type="InterPro" id="IPR017520">
    <property type="entry name" value="CHP03086"/>
</dbReference>
<dbReference type="GO" id="GO:0046872">
    <property type="term" value="F:metal ion binding"/>
    <property type="evidence" value="ECO:0007669"/>
    <property type="project" value="InterPro"/>
</dbReference>
<keyword evidence="3" id="KW-1185">Reference proteome</keyword>
<gene>
    <name evidence="2" type="ORF">CLV92_1294</name>
</gene>
<dbReference type="EMBL" id="PTJD01000029">
    <property type="protein sequence ID" value="PPK90163.1"/>
    <property type="molecule type" value="Genomic_DNA"/>
</dbReference>
<dbReference type="SUPFAM" id="SSF109854">
    <property type="entry name" value="DinB/YfiT-like putative metalloenzymes"/>
    <property type="match status" value="1"/>
</dbReference>
<evidence type="ECO:0000313" key="3">
    <source>
        <dbReference type="Proteomes" id="UP000239485"/>
    </source>
</evidence>
<dbReference type="RefSeq" id="WP_146099715.1">
    <property type="nucleotide sequence ID" value="NZ_PTJD01000029.1"/>
</dbReference>
<organism evidence="2 3">
    <name type="scientific">Kineococcus xinjiangensis</name>
    <dbReference type="NCBI Taxonomy" id="512762"/>
    <lineage>
        <taxon>Bacteria</taxon>
        <taxon>Bacillati</taxon>
        <taxon>Actinomycetota</taxon>
        <taxon>Actinomycetes</taxon>
        <taxon>Kineosporiales</taxon>
        <taxon>Kineosporiaceae</taxon>
        <taxon>Kineococcus</taxon>
    </lineage>
</organism>
<sequence length="175" mass="18838">MTTELLHRATDYARGVLSELTDDDLRRPTPCEGWDAGRVVLHLADVIDGLIGLLENGELALPQPPRINDPDPVAIVDERLVELERALHVGAGAKRVDHALLAGAIELTTHGWDIGVACDRAHRIPDSLAEEVLAQVSAVLHVDARGANFAAPVDTARDAPASDRLIAFLGRVPRH</sequence>